<evidence type="ECO:0008006" key="4">
    <source>
        <dbReference type="Google" id="ProtNLM"/>
    </source>
</evidence>
<evidence type="ECO:0000313" key="3">
    <source>
        <dbReference type="Proteomes" id="UP000005237"/>
    </source>
</evidence>
<dbReference type="InterPro" id="IPR036397">
    <property type="entry name" value="RNaseH_sf"/>
</dbReference>
<protein>
    <recommendedName>
        <fullName evidence="4">Histone-lysine N-methyltransferase SETMAR</fullName>
    </recommendedName>
</protein>
<feature type="region of interest" description="Disordered" evidence="1">
    <location>
        <begin position="149"/>
        <end position="172"/>
    </location>
</feature>
<dbReference type="PANTHER" id="PTHR46060">
    <property type="entry name" value="MARINER MOS1 TRANSPOSASE-LIKE PROTEIN"/>
    <property type="match status" value="1"/>
</dbReference>
<dbReference type="PANTHER" id="PTHR46060:SF1">
    <property type="entry name" value="MARINER MOS1 TRANSPOSASE-LIKE PROTEIN"/>
    <property type="match status" value="1"/>
</dbReference>
<reference evidence="2" key="2">
    <citation type="submission" date="2022-06" db="UniProtKB">
        <authorList>
            <consortium name="EnsemblMetazoa"/>
        </authorList>
    </citation>
    <scope>IDENTIFICATION</scope>
    <source>
        <strain evidence="2">DF5081</strain>
    </source>
</reference>
<keyword evidence="3" id="KW-1185">Reference proteome</keyword>
<sequence>MSPSPVVYISPPSVLSPPPISIASRDPCARGFVGLARSLARLAGGFVACYPRWSWFRLDVVGRADVPRRALCNWQDSCSCYRMDSCRASCSLVEDLCPSQIMISSLEARVAQFWSALREVLYGALSMACTTGNFWTKAKLSRPSTTLPNYKKTEPRLSSPRSNATECNTSTITPRPHVAKRTKSLLAKSSWTVLAHPPYSPDLAPTDYHLVPDMQRFLEGIDFKTNVEEVKLFFFR</sequence>
<dbReference type="Proteomes" id="UP000005237">
    <property type="component" value="Unassembled WGS sequence"/>
</dbReference>
<dbReference type="AlphaFoldDB" id="A0A8R1E7Y9"/>
<evidence type="ECO:0000313" key="2">
    <source>
        <dbReference type="EnsemblMetazoa" id="CJA26112b.1"/>
    </source>
</evidence>
<dbReference type="InterPro" id="IPR052709">
    <property type="entry name" value="Transposase-MT_Hybrid"/>
</dbReference>
<name>A0A8R1E7Y9_CAEJA</name>
<organism evidence="2 3">
    <name type="scientific">Caenorhabditis japonica</name>
    <dbReference type="NCBI Taxonomy" id="281687"/>
    <lineage>
        <taxon>Eukaryota</taxon>
        <taxon>Metazoa</taxon>
        <taxon>Ecdysozoa</taxon>
        <taxon>Nematoda</taxon>
        <taxon>Chromadorea</taxon>
        <taxon>Rhabditida</taxon>
        <taxon>Rhabditina</taxon>
        <taxon>Rhabditomorpha</taxon>
        <taxon>Rhabditoidea</taxon>
        <taxon>Rhabditidae</taxon>
        <taxon>Peloderinae</taxon>
        <taxon>Caenorhabditis</taxon>
    </lineage>
</organism>
<evidence type="ECO:0000256" key="1">
    <source>
        <dbReference type="SAM" id="MobiDB-lite"/>
    </source>
</evidence>
<reference evidence="3" key="1">
    <citation type="submission" date="2010-08" db="EMBL/GenBank/DDBJ databases">
        <authorList>
            <consortium name="Caenorhabditis japonica Sequencing Consortium"/>
            <person name="Wilson R.K."/>
        </authorList>
    </citation>
    <scope>NUCLEOTIDE SEQUENCE [LARGE SCALE GENOMIC DNA]</scope>
    <source>
        <strain evidence="3">DF5081</strain>
    </source>
</reference>
<dbReference type="GO" id="GO:0003676">
    <property type="term" value="F:nucleic acid binding"/>
    <property type="evidence" value="ECO:0007669"/>
    <property type="project" value="InterPro"/>
</dbReference>
<dbReference type="EnsemblMetazoa" id="CJA26112b.1">
    <property type="protein sequence ID" value="CJA26112b.1"/>
    <property type="gene ID" value="WBGene00181684"/>
</dbReference>
<feature type="compositionally biased region" description="Polar residues" evidence="1">
    <location>
        <begin position="159"/>
        <end position="172"/>
    </location>
</feature>
<dbReference type="Gene3D" id="3.30.420.10">
    <property type="entry name" value="Ribonuclease H-like superfamily/Ribonuclease H"/>
    <property type="match status" value="1"/>
</dbReference>
<proteinExistence type="predicted"/>
<accession>A0A8R1E7Y9</accession>